<dbReference type="EMBL" id="WOCA01000017">
    <property type="protein sequence ID" value="MUK90145.1"/>
    <property type="molecule type" value="Genomic_DNA"/>
</dbReference>
<dbReference type="PROSITE" id="PS51257">
    <property type="entry name" value="PROKAR_LIPOPROTEIN"/>
    <property type="match status" value="1"/>
</dbReference>
<dbReference type="RefSeq" id="WP_155670656.1">
    <property type="nucleotide sequence ID" value="NZ_WOCA01000017.1"/>
</dbReference>
<name>A0A6N8FL09_9BACI</name>
<accession>A0A6N8FL09</accession>
<proteinExistence type="predicted"/>
<evidence type="ECO:0008006" key="3">
    <source>
        <dbReference type="Google" id="ProtNLM"/>
    </source>
</evidence>
<dbReference type="Proteomes" id="UP000469125">
    <property type="component" value="Unassembled WGS sequence"/>
</dbReference>
<evidence type="ECO:0000313" key="1">
    <source>
        <dbReference type="EMBL" id="MUK90145.1"/>
    </source>
</evidence>
<organism evidence="1 2">
    <name type="scientific">Ornithinibacillus caprae</name>
    <dbReference type="NCBI Taxonomy" id="2678566"/>
    <lineage>
        <taxon>Bacteria</taxon>
        <taxon>Bacillati</taxon>
        <taxon>Bacillota</taxon>
        <taxon>Bacilli</taxon>
        <taxon>Bacillales</taxon>
        <taxon>Bacillaceae</taxon>
        <taxon>Ornithinibacillus</taxon>
    </lineage>
</organism>
<evidence type="ECO:0000313" key="2">
    <source>
        <dbReference type="Proteomes" id="UP000469125"/>
    </source>
</evidence>
<keyword evidence="2" id="KW-1185">Reference proteome</keyword>
<sequence length="142" mass="16101">MNNRWIVLLIILVALVGCGNQKQEDNSENQHEDNGVVEQSSVQFQNIDVTVENNIATMTGQAISSNGEFFYVVLIGEKEVSEETKVSIKDGIDSWSDFSIELELTEEMLEAEEDVPVFQLYGKRENGDRINPNYIPIDVHMY</sequence>
<reference evidence="1 2" key="1">
    <citation type="submission" date="2019-11" db="EMBL/GenBank/DDBJ databases">
        <authorList>
            <person name="Li X."/>
        </authorList>
    </citation>
    <scope>NUCLEOTIDE SEQUENCE [LARGE SCALE GENOMIC DNA]</scope>
    <source>
        <strain evidence="1 2">L9</strain>
    </source>
</reference>
<gene>
    <name evidence="1" type="ORF">GMD78_17365</name>
</gene>
<protein>
    <recommendedName>
        <fullName evidence="3">Lipoprotein</fullName>
    </recommendedName>
</protein>
<comment type="caution">
    <text evidence="1">The sequence shown here is derived from an EMBL/GenBank/DDBJ whole genome shotgun (WGS) entry which is preliminary data.</text>
</comment>
<dbReference type="AlphaFoldDB" id="A0A6N8FL09"/>